<comment type="caution">
    <text evidence="2">The sequence shown here is derived from an EMBL/GenBank/DDBJ whole genome shotgun (WGS) entry which is preliminary data.</text>
</comment>
<dbReference type="InterPro" id="IPR036397">
    <property type="entry name" value="RNaseH_sf"/>
</dbReference>
<dbReference type="SMART" id="SM00292">
    <property type="entry name" value="BRCT"/>
    <property type="match status" value="1"/>
</dbReference>
<evidence type="ECO:0000313" key="2">
    <source>
        <dbReference type="EMBL" id="MBC5997178.1"/>
    </source>
</evidence>
<name>A0ABR7JR03_9FIRM</name>
<dbReference type="InterPro" id="IPR013520">
    <property type="entry name" value="Ribonucl_H"/>
</dbReference>
<accession>A0ABR7JR03</accession>
<dbReference type="Pfam" id="PF00929">
    <property type="entry name" value="RNase_T"/>
    <property type="match status" value="1"/>
</dbReference>
<dbReference type="CDD" id="cd06130">
    <property type="entry name" value="DNA_pol_III_epsilon_like"/>
    <property type="match status" value="1"/>
</dbReference>
<evidence type="ECO:0000259" key="1">
    <source>
        <dbReference type="PROSITE" id="PS50172"/>
    </source>
</evidence>
<sequence>MDFVAIDFETANSHRDSVCALGITVVEDNKIIEKRYWLIKPYPFRFDPINISIHGIREADVINEKEFDEVWPEIKPYLENKLVIAHNAAFDFSVLRKTLDLYGIDYPKLDYCCTLVASKLFYRYLNNYKLNTVNKHLGYKFKHHHAGEDATACANILINIVEELKINNINEIANLVGFKLGYLNNREYSPCSKVYSGVVSNRNDTYYGEDESSLSLSTTEFFKDKVVVFTGPLNSMSRIEATRLINNLGGITRSSVTKKTNIVITNTPNIENLSPEQMSNKLRTAMCYKGRGQEILIINEEDLENIIYGNIVI</sequence>
<organism evidence="2 3">
    <name type="scientific">Romboutsia faecis</name>
    <dbReference type="NCBI Taxonomy" id="2764597"/>
    <lineage>
        <taxon>Bacteria</taxon>
        <taxon>Bacillati</taxon>
        <taxon>Bacillota</taxon>
        <taxon>Clostridia</taxon>
        <taxon>Peptostreptococcales</taxon>
        <taxon>Peptostreptococcaceae</taxon>
        <taxon>Romboutsia</taxon>
    </lineage>
</organism>
<feature type="domain" description="BRCT" evidence="1">
    <location>
        <begin position="217"/>
        <end position="313"/>
    </location>
</feature>
<dbReference type="SUPFAM" id="SSF53098">
    <property type="entry name" value="Ribonuclease H-like"/>
    <property type="match status" value="1"/>
</dbReference>
<dbReference type="InterPro" id="IPR012337">
    <property type="entry name" value="RNaseH-like_sf"/>
</dbReference>
<dbReference type="CDD" id="cd17748">
    <property type="entry name" value="BRCT_DNA_ligase_like"/>
    <property type="match status" value="1"/>
</dbReference>
<dbReference type="Pfam" id="PF00533">
    <property type="entry name" value="BRCT"/>
    <property type="match status" value="1"/>
</dbReference>
<dbReference type="PANTHER" id="PTHR30231:SF42">
    <property type="entry name" value="EXONUCLEASE"/>
    <property type="match status" value="1"/>
</dbReference>
<evidence type="ECO:0000313" key="3">
    <source>
        <dbReference type="Proteomes" id="UP000609849"/>
    </source>
</evidence>
<dbReference type="SUPFAM" id="SSF52113">
    <property type="entry name" value="BRCT domain"/>
    <property type="match status" value="1"/>
</dbReference>
<reference evidence="2 3" key="1">
    <citation type="submission" date="2020-08" db="EMBL/GenBank/DDBJ databases">
        <authorList>
            <person name="Liu C."/>
            <person name="Sun Q."/>
        </authorList>
    </citation>
    <scope>NUCLEOTIDE SEQUENCE [LARGE SCALE GENOMIC DNA]</scope>
    <source>
        <strain evidence="2 3">NSJ-18</strain>
    </source>
</reference>
<protein>
    <submittedName>
        <fullName evidence="2">3'-5' exoribonuclease</fullName>
    </submittedName>
</protein>
<dbReference type="Gene3D" id="3.40.50.10190">
    <property type="entry name" value="BRCT domain"/>
    <property type="match status" value="1"/>
</dbReference>
<dbReference type="Proteomes" id="UP000609849">
    <property type="component" value="Unassembled WGS sequence"/>
</dbReference>
<dbReference type="PROSITE" id="PS50172">
    <property type="entry name" value="BRCT"/>
    <property type="match status" value="1"/>
</dbReference>
<dbReference type="EMBL" id="JACRWE010000004">
    <property type="protein sequence ID" value="MBC5997178.1"/>
    <property type="molecule type" value="Genomic_DNA"/>
</dbReference>
<dbReference type="RefSeq" id="WP_153924607.1">
    <property type="nucleotide sequence ID" value="NZ_JACRWE010000004.1"/>
</dbReference>
<dbReference type="SMART" id="SM00479">
    <property type="entry name" value="EXOIII"/>
    <property type="match status" value="1"/>
</dbReference>
<dbReference type="NCBIfam" id="NF004844">
    <property type="entry name" value="PRK06195.1"/>
    <property type="match status" value="1"/>
</dbReference>
<dbReference type="InterPro" id="IPR036420">
    <property type="entry name" value="BRCT_dom_sf"/>
</dbReference>
<dbReference type="Gene3D" id="3.30.420.10">
    <property type="entry name" value="Ribonuclease H-like superfamily/Ribonuclease H"/>
    <property type="match status" value="1"/>
</dbReference>
<dbReference type="PANTHER" id="PTHR30231">
    <property type="entry name" value="DNA POLYMERASE III SUBUNIT EPSILON"/>
    <property type="match status" value="1"/>
</dbReference>
<proteinExistence type="predicted"/>
<gene>
    <name evidence="2" type="ORF">H8923_10425</name>
</gene>
<dbReference type="InterPro" id="IPR001357">
    <property type="entry name" value="BRCT_dom"/>
</dbReference>
<keyword evidence="3" id="KW-1185">Reference proteome</keyword>